<name>A0ACC1IVJ8_9FUNG</name>
<organism evidence="1 2">
    <name type="scientific">Kickxella alabastrina</name>
    <dbReference type="NCBI Taxonomy" id="61397"/>
    <lineage>
        <taxon>Eukaryota</taxon>
        <taxon>Fungi</taxon>
        <taxon>Fungi incertae sedis</taxon>
        <taxon>Zoopagomycota</taxon>
        <taxon>Kickxellomycotina</taxon>
        <taxon>Kickxellomycetes</taxon>
        <taxon>Kickxellales</taxon>
        <taxon>Kickxellaceae</taxon>
        <taxon>Kickxella</taxon>
    </lineage>
</organism>
<dbReference type="EMBL" id="JANBPG010000022">
    <property type="protein sequence ID" value="KAJ1901591.1"/>
    <property type="molecule type" value="Genomic_DNA"/>
</dbReference>
<gene>
    <name evidence="1" type="ORF">LPJ66_000676</name>
</gene>
<evidence type="ECO:0000313" key="2">
    <source>
        <dbReference type="Proteomes" id="UP001150581"/>
    </source>
</evidence>
<accession>A0ACC1IVJ8</accession>
<proteinExistence type="predicted"/>
<keyword evidence="2" id="KW-1185">Reference proteome</keyword>
<evidence type="ECO:0000313" key="1">
    <source>
        <dbReference type="EMBL" id="KAJ1901591.1"/>
    </source>
</evidence>
<sequence length="321" mass="36344">MVLNAGELVHGMTLAYKATRFASKHQRVQKKFLNVLKVTVLLMVLAYALIYILIFFPLALLRTGAQITATLFRYDSQQSTLALLSTRQAVDHFLTTLPLLGLDIIIHARPQMFEDIFFTMLEEADPEYARVLKTWPPRKFHWAKIKFTAQRLGKRYLMTLAASYLGKLPLIGWLVVPLGALSMMSRFVGYPIAGAIILATVASPGSKHSTLFIFKSLLAMSDFSRDLLRPYFSHLGAKPEQQIKFYRARESTVIGFILAFYFFVQMSWVGPAFYILAQAAVALFISEQTVRPPLYTPGAEWELLTEKPSVSTEEHLEAKLQ</sequence>
<comment type="caution">
    <text evidence="1">The sequence shown here is derived from an EMBL/GenBank/DDBJ whole genome shotgun (WGS) entry which is preliminary data.</text>
</comment>
<reference evidence="1" key="1">
    <citation type="submission" date="2022-07" db="EMBL/GenBank/DDBJ databases">
        <title>Phylogenomic reconstructions and comparative analyses of Kickxellomycotina fungi.</title>
        <authorList>
            <person name="Reynolds N.K."/>
            <person name="Stajich J.E."/>
            <person name="Barry K."/>
            <person name="Grigoriev I.V."/>
            <person name="Crous P."/>
            <person name="Smith M.E."/>
        </authorList>
    </citation>
    <scope>NUCLEOTIDE SEQUENCE</scope>
    <source>
        <strain evidence="1">Benny 63K</strain>
    </source>
</reference>
<dbReference type="Proteomes" id="UP001150581">
    <property type="component" value="Unassembled WGS sequence"/>
</dbReference>
<protein>
    <submittedName>
        <fullName evidence="1">Uncharacterized protein</fullName>
    </submittedName>
</protein>